<keyword evidence="3" id="KW-1185">Reference proteome</keyword>
<gene>
    <name evidence="2" type="ORF">THAOC_03690</name>
</gene>
<sequence>MRPWRPAWRSIGEVPPDGLGKLPIGKPSARGSRNGAAREGLSKRAMSEINLPRASVRKGRAVRITVRSSAKRGPRRNPDCLFKLQYLSIDEFGTRELLRCRAREEGDIDTRCDDLLEDGRDAAATRCSEDTRPAAATSETRRSSPRAGRKDTPRVAAATYYRGGGREEDFSELGATAGGRSRTSWLMTPSPGAGSSVRAG</sequence>
<comment type="caution">
    <text evidence="2">The sequence shown here is derived from an EMBL/GenBank/DDBJ whole genome shotgun (WGS) entry which is preliminary data.</text>
</comment>
<protein>
    <submittedName>
        <fullName evidence="2">Uncharacterized protein</fullName>
    </submittedName>
</protein>
<accession>K0TPN7</accession>
<dbReference type="AlphaFoldDB" id="K0TPN7"/>
<evidence type="ECO:0000313" key="2">
    <source>
        <dbReference type="EMBL" id="EJK74622.1"/>
    </source>
</evidence>
<feature type="region of interest" description="Disordered" evidence="1">
    <location>
        <begin position="1"/>
        <end position="58"/>
    </location>
</feature>
<evidence type="ECO:0000256" key="1">
    <source>
        <dbReference type="SAM" id="MobiDB-lite"/>
    </source>
</evidence>
<organism evidence="2 3">
    <name type="scientific">Thalassiosira oceanica</name>
    <name type="common">Marine diatom</name>
    <dbReference type="NCBI Taxonomy" id="159749"/>
    <lineage>
        <taxon>Eukaryota</taxon>
        <taxon>Sar</taxon>
        <taxon>Stramenopiles</taxon>
        <taxon>Ochrophyta</taxon>
        <taxon>Bacillariophyta</taxon>
        <taxon>Coscinodiscophyceae</taxon>
        <taxon>Thalassiosirophycidae</taxon>
        <taxon>Thalassiosirales</taxon>
        <taxon>Thalassiosiraceae</taxon>
        <taxon>Thalassiosira</taxon>
    </lineage>
</organism>
<dbReference type="EMBL" id="AGNL01003492">
    <property type="protein sequence ID" value="EJK74622.1"/>
    <property type="molecule type" value="Genomic_DNA"/>
</dbReference>
<evidence type="ECO:0000313" key="3">
    <source>
        <dbReference type="Proteomes" id="UP000266841"/>
    </source>
</evidence>
<feature type="compositionally biased region" description="Basic and acidic residues" evidence="1">
    <location>
        <begin position="123"/>
        <end position="132"/>
    </location>
</feature>
<feature type="region of interest" description="Disordered" evidence="1">
    <location>
        <begin position="123"/>
        <end position="200"/>
    </location>
</feature>
<dbReference type="Proteomes" id="UP000266841">
    <property type="component" value="Unassembled WGS sequence"/>
</dbReference>
<reference evidence="2 3" key="1">
    <citation type="journal article" date="2012" name="Genome Biol.">
        <title>Genome and low-iron response of an oceanic diatom adapted to chronic iron limitation.</title>
        <authorList>
            <person name="Lommer M."/>
            <person name="Specht M."/>
            <person name="Roy A.S."/>
            <person name="Kraemer L."/>
            <person name="Andreson R."/>
            <person name="Gutowska M.A."/>
            <person name="Wolf J."/>
            <person name="Bergner S.V."/>
            <person name="Schilhabel M.B."/>
            <person name="Klostermeier U.C."/>
            <person name="Beiko R.G."/>
            <person name="Rosenstiel P."/>
            <person name="Hippler M."/>
            <person name="Laroche J."/>
        </authorList>
    </citation>
    <scope>NUCLEOTIDE SEQUENCE [LARGE SCALE GENOMIC DNA]</scope>
    <source>
        <strain evidence="2 3">CCMP1005</strain>
    </source>
</reference>
<proteinExistence type="predicted"/>
<name>K0TPN7_THAOC</name>